<reference evidence="2 3" key="1">
    <citation type="submission" date="2020-08" db="EMBL/GenBank/DDBJ databases">
        <title>Genome Sequencing of Nocardia wallacei strain FMUON74 and assembly.</title>
        <authorList>
            <person name="Toyokawa M."/>
            <person name="Uesaka K."/>
        </authorList>
    </citation>
    <scope>NUCLEOTIDE SEQUENCE [LARGE SCALE GENOMIC DNA]</scope>
    <source>
        <strain evidence="2 3">FMUON74</strain>
    </source>
</reference>
<name>A0A7G1KL36_9NOCA</name>
<dbReference type="RefSeq" id="WP_187683138.1">
    <property type="nucleotide sequence ID" value="NZ_AP023396.1"/>
</dbReference>
<dbReference type="InterPro" id="IPR050834">
    <property type="entry name" value="Glycosyltransf_2"/>
</dbReference>
<dbReference type="Gene3D" id="3.90.550.10">
    <property type="entry name" value="Spore Coat Polysaccharide Biosynthesis Protein SpsA, Chain A"/>
    <property type="match status" value="1"/>
</dbReference>
<dbReference type="KEGG" id="nwl:NWFMUON74_37490"/>
<dbReference type="Pfam" id="PF00535">
    <property type="entry name" value="Glycos_transf_2"/>
    <property type="match status" value="1"/>
</dbReference>
<evidence type="ECO:0000313" key="3">
    <source>
        <dbReference type="Proteomes" id="UP000516173"/>
    </source>
</evidence>
<evidence type="ECO:0000259" key="1">
    <source>
        <dbReference type="Pfam" id="PF00535"/>
    </source>
</evidence>
<dbReference type="GeneID" id="80348265"/>
<dbReference type="SUPFAM" id="SSF53448">
    <property type="entry name" value="Nucleotide-diphospho-sugar transferases"/>
    <property type="match status" value="1"/>
</dbReference>
<dbReference type="EMBL" id="AP023396">
    <property type="protein sequence ID" value="BCK55977.1"/>
    <property type="molecule type" value="Genomic_DNA"/>
</dbReference>
<evidence type="ECO:0000313" key="2">
    <source>
        <dbReference type="EMBL" id="BCK55977.1"/>
    </source>
</evidence>
<dbReference type="InterPro" id="IPR029044">
    <property type="entry name" value="Nucleotide-diphossugar_trans"/>
</dbReference>
<feature type="domain" description="Glycosyltransferase 2-like" evidence="1">
    <location>
        <begin position="7"/>
        <end position="172"/>
    </location>
</feature>
<organism evidence="2 3">
    <name type="scientific">Nocardia wallacei</name>
    <dbReference type="NCBI Taxonomy" id="480035"/>
    <lineage>
        <taxon>Bacteria</taxon>
        <taxon>Bacillati</taxon>
        <taxon>Actinomycetota</taxon>
        <taxon>Actinomycetes</taxon>
        <taxon>Mycobacteriales</taxon>
        <taxon>Nocardiaceae</taxon>
        <taxon>Nocardia</taxon>
    </lineage>
</organism>
<proteinExistence type="predicted"/>
<sequence length="290" mass="31582">MAMPAVSVVIPTYIDTGTGVNFLDIQLGALGRQDYGERFEVIVADNGSPVALSEHLAGHPLRERLGLRYLHAAEKRGAAFARNRGAEVASGEILLFCDHDDRVYPDWISRLVEFLETGYDLVSCAVEGRSLNPGGPRVAADIPEPDAFQPVGVLAPVVVGASMACRAAVYRKVGGLDVTYPANEDVEFGFRVHRAGYRVGYLAAALVAYRYRHGFRPALRQGYPRGLGLARLHADFPGYGLPEIRLPVVLKELWSVTLARGVAAEERGLLLGLLAGQLRGGLRHRTLRMR</sequence>
<accession>A0A7G1KL36</accession>
<protein>
    <recommendedName>
        <fullName evidence="1">Glycosyltransferase 2-like domain-containing protein</fullName>
    </recommendedName>
</protein>
<gene>
    <name evidence="2" type="ORF">NWFMUON74_37490</name>
</gene>
<dbReference type="AlphaFoldDB" id="A0A7G1KL36"/>
<dbReference type="PANTHER" id="PTHR43685:SF2">
    <property type="entry name" value="GLYCOSYLTRANSFERASE 2-LIKE DOMAIN-CONTAINING PROTEIN"/>
    <property type="match status" value="1"/>
</dbReference>
<dbReference type="PANTHER" id="PTHR43685">
    <property type="entry name" value="GLYCOSYLTRANSFERASE"/>
    <property type="match status" value="1"/>
</dbReference>
<dbReference type="Proteomes" id="UP000516173">
    <property type="component" value="Chromosome"/>
</dbReference>
<dbReference type="InterPro" id="IPR001173">
    <property type="entry name" value="Glyco_trans_2-like"/>
</dbReference>
<dbReference type="CDD" id="cd00761">
    <property type="entry name" value="Glyco_tranf_GTA_type"/>
    <property type="match status" value="1"/>
</dbReference>
<keyword evidence="3" id="KW-1185">Reference proteome</keyword>